<dbReference type="SUPFAM" id="SSF53335">
    <property type="entry name" value="S-adenosyl-L-methionine-dependent methyltransferases"/>
    <property type="match status" value="1"/>
</dbReference>
<feature type="binding site" evidence="6">
    <location>
        <begin position="125"/>
        <end position="126"/>
    </location>
    <ligand>
        <name>S-adenosyl-L-methionine</name>
        <dbReference type="ChEBI" id="CHEBI:59789"/>
    </ligand>
</feature>
<dbReference type="GO" id="GO:0070043">
    <property type="term" value="F:rRNA (guanine-N7-)-methyltransferase activity"/>
    <property type="evidence" value="ECO:0007669"/>
    <property type="project" value="UniProtKB-UniRule"/>
</dbReference>
<evidence type="ECO:0000256" key="4">
    <source>
        <dbReference type="ARBA" id="ARBA00022679"/>
    </source>
</evidence>
<keyword evidence="2 6" id="KW-0698">rRNA processing</keyword>
<reference evidence="7 8" key="1">
    <citation type="journal article" date="2015" name="Antonie Van Leeuwenhoek">
        <title>Oricola cellulosilytica gen. nov., sp. nov., a cellulose-degrading bacterium of the family Phyllobacteriaceae isolated from surface seashore water, and emended descriptions of Mesorhizobium loti and Phyllobacterium myrsinacearum.</title>
        <authorList>
            <person name="Hameed A."/>
            <person name="Shahina M."/>
            <person name="Lai W.A."/>
            <person name="Lin S.Y."/>
            <person name="Young L.S."/>
            <person name="Liu Y.C."/>
            <person name="Hsu Y.H."/>
            <person name="Young C.C."/>
        </authorList>
    </citation>
    <scope>NUCLEOTIDE SEQUENCE [LARGE SCALE GENOMIC DNA]</scope>
    <source>
        <strain evidence="7 8">KCTC 52183</strain>
    </source>
</reference>
<keyword evidence="8" id="KW-1185">Reference proteome</keyword>
<comment type="caution">
    <text evidence="7">The sequence shown here is derived from an EMBL/GenBank/DDBJ whole genome shotgun (WGS) entry which is preliminary data.</text>
</comment>
<dbReference type="GO" id="GO:0005829">
    <property type="term" value="C:cytosol"/>
    <property type="evidence" value="ECO:0007669"/>
    <property type="project" value="TreeGrafter"/>
</dbReference>
<feature type="binding site" evidence="6">
    <location>
        <position position="77"/>
    </location>
    <ligand>
        <name>S-adenosyl-L-methionine</name>
        <dbReference type="ChEBI" id="CHEBI:59789"/>
    </ligand>
</feature>
<dbReference type="Gene3D" id="3.40.50.150">
    <property type="entry name" value="Vaccinia Virus protein VP39"/>
    <property type="match status" value="1"/>
</dbReference>
<dbReference type="InterPro" id="IPR029063">
    <property type="entry name" value="SAM-dependent_MTases_sf"/>
</dbReference>
<dbReference type="Proteomes" id="UP000291301">
    <property type="component" value="Unassembled WGS sequence"/>
</dbReference>
<evidence type="ECO:0000256" key="3">
    <source>
        <dbReference type="ARBA" id="ARBA00022603"/>
    </source>
</evidence>
<gene>
    <name evidence="6 7" type="primary">rsmG</name>
    <name evidence="7" type="ORF">E0D97_00625</name>
</gene>
<evidence type="ECO:0000313" key="8">
    <source>
        <dbReference type="Proteomes" id="UP000291301"/>
    </source>
</evidence>
<comment type="catalytic activity">
    <reaction evidence="6">
        <text>guanosine(527) in 16S rRNA + S-adenosyl-L-methionine = N(7)-methylguanosine(527) in 16S rRNA + S-adenosyl-L-homocysteine</text>
        <dbReference type="Rhea" id="RHEA:42732"/>
        <dbReference type="Rhea" id="RHEA-COMP:10209"/>
        <dbReference type="Rhea" id="RHEA-COMP:10210"/>
        <dbReference type="ChEBI" id="CHEBI:57856"/>
        <dbReference type="ChEBI" id="CHEBI:59789"/>
        <dbReference type="ChEBI" id="CHEBI:74269"/>
        <dbReference type="ChEBI" id="CHEBI:74480"/>
        <dbReference type="EC" id="2.1.1.170"/>
    </reaction>
</comment>
<dbReference type="HAMAP" id="MF_00074">
    <property type="entry name" value="16SrRNA_methyltr_G"/>
    <property type="match status" value="1"/>
</dbReference>
<organism evidence="7 8">
    <name type="scientific">Oricola cellulosilytica</name>
    <dbReference type="NCBI Taxonomy" id="1429082"/>
    <lineage>
        <taxon>Bacteria</taxon>
        <taxon>Pseudomonadati</taxon>
        <taxon>Pseudomonadota</taxon>
        <taxon>Alphaproteobacteria</taxon>
        <taxon>Hyphomicrobiales</taxon>
        <taxon>Ahrensiaceae</taxon>
        <taxon>Oricola</taxon>
    </lineage>
</organism>
<keyword evidence="3 6" id="KW-0489">Methyltransferase</keyword>
<name>A0A4R0PFT5_9HYPH</name>
<dbReference type="PANTHER" id="PTHR31760:SF0">
    <property type="entry name" value="S-ADENOSYL-L-METHIONINE-DEPENDENT METHYLTRANSFERASES SUPERFAMILY PROTEIN"/>
    <property type="match status" value="1"/>
</dbReference>
<protein>
    <recommendedName>
        <fullName evidence="6">Ribosomal RNA small subunit methyltransferase G</fullName>
        <ecNumber evidence="6">2.1.1.170</ecNumber>
    </recommendedName>
    <alternativeName>
        <fullName evidence="6">16S rRNA 7-methylguanosine methyltransferase</fullName>
        <shortName evidence="6">16S rRNA m7G methyltransferase</shortName>
    </alternativeName>
</protein>
<evidence type="ECO:0000256" key="6">
    <source>
        <dbReference type="HAMAP-Rule" id="MF_00074"/>
    </source>
</evidence>
<proteinExistence type="inferred from homology"/>
<comment type="subcellular location">
    <subcellularLocation>
        <location evidence="6">Cytoplasm</location>
    </subcellularLocation>
</comment>
<dbReference type="PANTHER" id="PTHR31760">
    <property type="entry name" value="S-ADENOSYL-L-METHIONINE-DEPENDENT METHYLTRANSFERASES SUPERFAMILY PROTEIN"/>
    <property type="match status" value="1"/>
</dbReference>
<keyword evidence="1 6" id="KW-0963">Cytoplasm</keyword>
<comment type="caution">
    <text evidence="6">Lacks conserved residue(s) required for the propagation of feature annotation.</text>
</comment>
<dbReference type="InterPro" id="IPR003682">
    <property type="entry name" value="rRNA_ssu_MeTfrase_G"/>
</dbReference>
<evidence type="ECO:0000256" key="5">
    <source>
        <dbReference type="ARBA" id="ARBA00022691"/>
    </source>
</evidence>
<keyword evidence="4 6" id="KW-0808">Transferase</keyword>
<sequence length="210" mass="23186">MQTKDFQAAYAGSVSRETLHRLELFADLYAKWTPRINLTAPSTHGDFWTRHIGDSAQLLELAPDAKHWIDLGSGGGFPGMVVAILLENSQDRKVELVESNRKKTSFLHVVKTQCAPSCVIRSERIEAVVARTEAPDIVTARALAPLPALIEMIAPWARAGARALLHKGRGYAAEIAESRAKWEFDLVEHRSRVDADSVVLEVANLRPALN</sequence>
<evidence type="ECO:0000256" key="2">
    <source>
        <dbReference type="ARBA" id="ARBA00022552"/>
    </source>
</evidence>
<dbReference type="EMBL" id="SJST01000001">
    <property type="protein sequence ID" value="TCD16706.1"/>
    <property type="molecule type" value="Genomic_DNA"/>
</dbReference>
<comment type="similarity">
    <text evidence="6">Belongs to the methyltransferase superfamily. RNA methyltransferase RsmG family.</text>
</comment>
<dbReference type="NCBIfam" id="TIGR00138">
    <property type="entry name" value="rsmG_gidB"/>
    <property type="match status" value="1"/>
</dbReference>
<dbReference type="OrthoDB" id="9808773at2"/>
<evidence type="ECO:0000256" key="1">
    <source>
        <dbReference type="ARBA" id="ARBA00022490"/>
    </source>
</evidence>
<dbReference type="AlphaFoldDB" id="A0A4R0PFT5"/>
<keyword evidence="5 6" id="KW-0949">S-adenosyl-L-methionine</keyword>
<dbReference type="PIRSF" id="PIRSF003078">
    <property type="entry name" value="GidB"/>
    <property type="match status" value="1"/>
</dbReference>
<dbReference type="Pfam" id="PF02527">
    <property type="entry name" value="GidB"/>
    <property type="match status" value="1"/>
</dbReference>
<comment type="function">
    <text evidence="6">Specifically methylates the N7 position of guanine in position 527 of 16S rRNA.</text>
</comment>
<feature type="binding site" evidence="6">
    <location>
        <position position="141"/>
    </location>
    <ligand>
        <name>S-adenosyl-L-methionine</name>
        <dbReference type="ChEBI" id="CHEBI:59789"/>
    </ligand>
</feature>
<feature type="binding site" evidence="6">
    <location>
        <position position="72"/>
    </location>
    <ligand>
        <name>S-adenosyl-L-methionine</name>
        <dbReference type="ChEBI" id="CHEBI:59789"/>
    </ligand>
</feature>
<evidence type="ECO:0000313" key="7">
    <source>
        <dbReference type="EMBL" id="TCD16706.1"/>
    </source>
</evidence>
<dbReference type="EC" id="2.1.1.170" evidence="6"/>
<accession>A0A4R0PFT5</accession>